<dbReference type="RefSeq" id="WP_019620109.1">
    <property type="nucleotide sequence ID" value="NZ_AP014545.1"/>
</dbReference>
<dbReference type="OrthoDB" id="6120253at2"/>
<dbReference type="AlphaFoldDB" id="A0A7R6PF37"/>
<accession>A0A7R6PF37</accession>
<proteinExistence type="predicted"/>
<gene>
    <name evidence="1" type="ORF">AMJAP_2497</name>
</gene>
<protein>
    <submittedName>
        <fullName evidence="1">Uncharacterized protein</fullName>
    </submittedName>
</protein>
<sequence length="107" mass="12205">MPDNDNLDIMGLLLSEDVSDDIDELEQLNDLIFCDKENLPMDNADTETDQGKLIWQTENDKFAVHVWKINGKVSLKFITKSHSEYSVERLAKVALKAILEDLEKAKP</sequence>
<reference evidence="1 2" key="1">
    <citation type="journal article" date="2008" name="Int. J. Syst. Evol. Microbiol.">
        <title>Amphritea japonica sp. nov. and Amphritea balenae sp. nov., isolated from the sediment adjacent to sperm whale carcasses off Kagoshima, Japan.</title>
        <authorList>
            <person name="Miyazaki M."/>
            <person name="Nogi Y."/>
            <person name="Fujiwara Y."/>
            <person name="Kawato M."/>
            <person name="Nagahama T."/>
            <person name="Kubokawa K."/>
            <person name="Horikoshi K."/>
        </authorList>
    </citation>
    <scope>NUCLEOTIDE SEQUENCE [LARGE SCALE GENOMIC DNA]</scope>
    <source>
        <strain evidence="1 2">ATCC BAA-1530</strain>
    </source>
</reference>
<dbReference type="EMBL" id="AP014545">
    <property type="protein sequence ID" value="BBB27086.1"/>
    <property type="molecule type" value="Genomic_DNA"/>
</dbReference>
<keyword evidence="2" id="KW-1185">Reference proteome</keyword>
<evidence type="ECO:0000313" key="1">
    <source>
        <dbReference type="EMBL" id="BBB27086.1"/>
    </source>
</evidence>
<dbReference type="KEGG" id="ajp:AMJAP_2497"/>
<evidence type="ECO:0000313" key="2">
    <source>
        <dbReference type="Proteomes" id="UP000595663"/>
    </source>
</evidence>
<organism evidence="1 2">
    <name type="scientific">Amphritea japonica ATCC BAA-1530</name>
    <dbReference type="NCBI Taxonomy" id="1278309"/>
    <lineage>
        <taxon>Bacteria</taxon>
        <taxon>Pseudomonadati</taxon>
        <taxon>Pseudomonadota</taxon>
        <taxon>Gammaproteobacteria</taxon>
        <taxon>Oceanospirillales</taxon>
        <taxon>Oceanospirillaceae</taxon>
        <taxon>Amphritea</taxon>
    </lineage>
</organism>
<name>A0A7R6PF37_9GAMM</name>
<dbReference type="Proteomes" id="UP000595663">
    <property type="component" value="Chromosome"/>
</dbReference>